<dbReference type="Pfam" id="PF04438">
    <property type="entry name" value="zf-HIT"/>
    <property type="match status" value="1"/>
</dbReference>
<dbReference type="InterPro" id="IPR007529">
    <property type="entry name" value="Znf_HIT"/>
</dbReference>
<dbReference type="Gene3D" id="3.30.60.190">
    <property type="match status" value="1"/>
</dbReference>
<dbReference type="InterPro" id="IPR040722">
    <property type="entry name" value="Hit1_C"/>
</dbReference>
<evidence type="ECO:0000313" key="6">
    <source>
        <dbReference type="EMBL" id="QLQ82652.1"/>
    </source>
</evidence>
<dbReference type="GO" id="GO:0000463">
    <property type="term" value="P:maturation of LSU-rRNA from tricistronic rRNA transcript (SSU-rRNA, 5.8S rRNA, LSU-rRNA)"/>
    <property type="evidence" value="ECO:0007669"/>
    <property type="project" value="TreeGrafter"/>
</dbReference>
<feature type="domain" description="HIT-type" evidence="5">
    <location>
        <begin position="6"/>
        <end position="45"/>
    </location>
</feature>
<dbReference type="OrthoDB" id="18412at2759"/>
<organism evidence="6 7">
    <name type="scientific">Torulaspora globosa</name>
    <dbReference type="NCBI Taxonomy" id="48254"/>
    <lineage>
        <taxon>Eukaryota</taxon>
        <taxon>Fungi</taxon>
        <taxon>Dikarya</taxon>
        <taxon>Ascomycota</taxon>
        <taxon>Saccharomycotina</taxon>
        <taxon>Saccharomycetes</taxon>
        <taxon>Saccharomycetales</taxon>
        <taxon>Saccharomycetaceae</taxon>
        <taxon>Torulaspora</taxon>
    </lineage>
</organism>
<proteinExistence type="predicted"/>
<dbReference type="Proteomes" id="UP000510647">
    <property type="component" value="Chromosome 8"/>
</dbReference>
<dbReference type="InterPro" id="IPR051639">
    <property type="entry name" value="BCD1"/>
</dbReference>
<dbReference type="GO" id="GO:0070761">
    <property type="term" value="C:pre-snoRNP complex"/>
    <property type="evidence" value="ECO:0007669"/>
    <property type="project" value="TreeGrafter"/>
</dbReference>
<dbReference type="EMBL" id="CP059274">
    <property type="protein sequence ID" value="QLQ82652.1"/>
    <property type="molecule type" value="Genomic_DNA"/>
</dbReference>
<dbReference type="PANTHER" id="PTHR13483">
    <property type="entry name" value="BOX C_D SNORNA PROTEIN 1-RELATED"/>
    <property type="match status" value="1"/>
</dbReference>
<dbReference type="PANTHER" id="PTHR13483:SF11">
    <property type="entry name" value="ZINC FINGER HIT DOMAIN-CONTAINING PROTEIN 3"/>
    <property type="match status" value="1"/>
</dbReference>
<gene>
    <name evidence="6" type="ORF">HG537_0H04150</name>
</gene>
<evidence type="ECO:0000256" key="1">
    <source>
        <dbReference type="ARBA" id="ARBA00022723"/>
    </source>
</evidence>
<dbReference type="PROSITE" id="PS51083">
    <property type="entry name" value="ZF_HIT"/>
    <property type="match status" value="1"/>
</dbReference>
<dbReference type="CDD" id="cd23024">
    <property type="entry name" value="zf-HIT_ZNHIT2-3"/>
    <property type="match status" value="1"/>
</dbReference>
<dbReference type="SUPFAM" id="SSF144232">
    <property type="entry name" value="HIT/MYND zinc finger-like"/>
    <property type="match status" value="1"/>
</dbReference>
<evidence type="ECO:0000259" key="5">
    <source>
        <dbReference type="PROSITE" id="PS51083"/>
    </source>
</evidence>
<dbReference type="GO" id="GO:0000492">
    <property type="term" value="P:box C/D snoRNP assembly"/>
    <property type="evidence" value="ECO:0007669"/>
    <property type="project" value="TreeGrafter"/>
</dbReference>
<dbReference type="GO" id="GO:0048254">
    <property type="term" value="P:snoRNA localization"/>
    <property type="evidence" value="ECO:0007669"/>
    <property type="project" value="TreeGrafter"/>
</dbReference>
<keyword evidence="7" id="KW-1185">Reference proteome</keyword>
<evidence type="ECO:0000256" key="4">
    <source>
        <dbReference type="PROSITE-ProRule" id="PRU00453"/>
    </source>
</evidence>
<accession>A0A7H9I1H0</accession>
<evidence type="ECO:0000256" key="3">
    <source>
        <dbReference type="ARBA" id="ARBA00022833"/>
    </source>
</evidence>
<keyword evidence="3" id="KW-0862">Zinc</keyword>
<dbReference type="Pfam" id="PF18268">
    <property type="entry name" value="Hit1_C"/>
    <property type="match status" value="1"/>
</dbReference>
<keyword evidence="2 4" id="KW-0863">Zinc-finger</keyword>
<dbReference type="GO" id="GO:0005634">
    <property type="term" value="C:nucleus"/>
    <property type="evidence" value="ECO:0007669"/>
    <property type="project" value="TreeGrafter"/>
</dbReference>
<protein>
    <recommendedName>
        <fullName evidence="5">HIT-type domain-containing protein</fullName>
    </recommendedName>
</protein>
<dbReference type="AlphaFoldDB" id="A0A7H9I1H0"/>
<dbReference type="GO" id="GO:0008270">
    <property type="term" value="F:zinc ion binding"/>
    <property type="evidence" value="ECO:0007669"/>
    <property type="project" value="UniProtKB-UniRule"/>
</dbReference>
<reference evidence="6 7" key="1">
    <citation type="submission" date="2020-06" db="EMBL/GenBank/DDBJ databases">
        <title>The yeast mating-type switching endonuclease HO is a domesticated member of an unorthodox homing genetic element family.</title>
        <authorList>
            <person name="Coughlan A.Y."/>
            <person name="Lombardi L."/>
            <person name="Braun-Galleani S."/>
            <person name="Martos A.R."/>
            <person name="Galeote V."/>
            <person name="Bigey F."/>
            <person name="Dequin S."/>
            <person name="Byrne K.P."/>
            <person name="Wolfe K.H."/>
        </authorList>
    </citation>
    <scope>NUCLEOTIDE SEQUENCE [LARGE SCALE GENOMIC DNA]</scope>
    <source>
        <strain evidence="6 7">CBS2947</strain>
    </source>
</reference>
<dbReference type="Gene3D" id="1.20.1440.260">
    <property type="match status" value="1"/>
</dbReference>
<name>A0A7H9I1H0_9SACH</name>
<sequence length="146" mass="16642">MDSATCGICHEKPAKYKCPKCCVKYCSLACYKDTDRHKDNEPKIADTTVEATRDSTSVEDEDSLQLTPELKELLRYNTVKFHLGKVYRILKTDVGDNSDGSCAMTTDMKRQLAIDYLNTLRYGGIHHNEAIEEFCEHSLKLVNRED</sequence>
<keyword evidence="1" id="KW-0479">Metal-binding</keyword>
<evidence type="ECO:0000313" key="7">
    <source>
        <dbReference type="Proteomes" id="UP000510647"/>
    </source>
</evidence>
<evidence type="ECO:0000256" key="2">
    <source>
        <dbReference type="ARBA" id="ARBA00022771"/>
    </source>
</evidence>